<dbReference type="SUPFAM" id="SSF53098">
    <property type="entry name" value="Ribonuclease H-like"/>
    <property type="match status" value="1"/>
</dbReference>
<evidence type="ECO:0000259" key="1">
    <source>
        <dbReference type="PROSITE" id="PS50994"/>
    </source>
</evidence>
<sequence>MLGLDLMGPLPQSSLRNTQLLVVVDYHTRWVELFPLRQATAEAISKCLVKDVLTRWGAPTYLLSDRGPQFVSDVLKDVCARWGVIQKLTTVYHPQTNLTERVNRTLKTMLSSYVGNQHKLWDMHLPELRFAINTAVQESTSHSPAELRLYIVRRDNDSPGTVGDTRSC</sequence>
<keyword evidence="3" id="KW-1185">Reference proteome</keyword>
<proteinExistence type="predicted"/>
<reference evidence="2 3" key="1">
    <citation type="submission" date="2024-09" db="EMBL/GenBank/DDBJ databases">
        <title>A chromosome-level genome assembly of Gray's grenadier anchovy, Coilia grayii.</title>
        <authorList>
            <person name="Fu Z."/>
        </authorList>
    </citation>
    <scope>NUCLEOTIDE SEQUENCE [LARGE SCALE GENOMIC DNA]</scope>
    <source>
        <strain evidence="2">G4</strain>
        <tissue evidence="2">Muscle</tissue>
    </source>
</reference>
<dbReference type="Gene3D" id="3.30.420.10">
    <property type="entry name" value="Ribonuclease H-like superfamily/Ribonuclease H"/>
    <property type="match status" value="1"/>
</dbReference>
<dbReference type="PROSITE" id="PS50994">
    <property type="entry name" value="INTEGRASE"/>
    <property type="match status" value="1"/>
</dbReference>
<dbReference type="EMBL" id="JBHFQA010000015">
    <property type="protein sequence ID" value="KAL2086044.1"/>
    <property type="molecule type" value="Genomic_DNA"/>
</dbReference>
<dbReference type="InterPro" id="IPR036397">
    <property type="entry name" value="RNaseH_sf"/>
</dbReference>
<gene>
    <name evidence="2" type="ORF">ACEWY4_017103</name>
</gene>
<dbReference type="AlphaFoldDB" id="A0ABD1JFV3"/>
<evidence type="ECO:0000313" key="3">
    <source>
        <dbReference type="Proteomes" id="UP001591681"/>
    </source>
</evidence>
<dbReference type="FunFam" id="3.30.420.10:FF:000032">
    <property type="entry name" value="Retrovirus-related Pol polyprotein from transposon 297-like Protein"/>
    <property type="match status" value="1"/>
</dbReference>
<dbReference type="PANTHER" id="PTHR37984:SF15">
    <property type="entry name" value="INTEGRASE CATALYTIC DOMAIN-CONTAINING PROTEIN"/>
    <property type="match status" value="1"/>
</dbReference>
<name>A0ABD1JFV3_9TELE</name>
<evidence type="ECO:0000313" key="2">
    <source>
        <dbReference type="EMBL" id="KAL2086044.1"/>
    </source>
</evidence>
<dbReference type="InterPro" id="IPR012337">
    <property type="entry name" value="RNaseH-like_sf"/>
</dbReference>
<feature type="domain" description="Integrase catalytic" evidence="1">
    <location>
        <begin position="1"/>
        <end position="152"/>
    </location>
</feature>
<accession>A0ABD1JFV3</accession>
<dbReference type="Proteomes" id="UP001591681">
    <property type="component" value="Unassembled WGS sequence"/>
</dbReference>
<protein>
    <recommendedName>
        <fullName evidence="1">Integrase catalytic domain-containing protein</fullName>
    </recommendedName>
</protein>
<dbReference type="InterPro" id="IPR050951">
    <property type="entry name" value="Retrovirus_Pol_polyprotein"/>
</dbReference>
<dbReference type="InterPro" id="IPR001584">
    <property type="entry name" value="Integrase_cat-core"/>
</dbReference>
<organism evidence="2 3">
    <name type="scientific">Coilia grayii</name>
    <name type="common">Gray's grenadier anchovy</name>
    <dbReference type="NCBI Taxonomy" id="363190"/>
    <lineage>
        <taxon>Eukaryota</taxon>
        <taxon>Metazoa</taxon>
        <taxon>Chordata</taxon>
        <taxon>Craniata</taxon>
        <taxon>Vertebrata</taxon>
        <taxon>Euteleostomi</taxon>
        <taxon>Actinopterygii</taxon>
        <taxon>Neopterygii</taxon>
        <taxon>Teleostei</taxon>
        <taxon>Clupei</taxon>
        <taxon>Clupeiformes</taxon>
        <taxon>Clupeoidei</taxon>
        <taxon>Engraulidae</taxon>
        <taxon>Coilinae</taxon>
        <taxon>Coilia</taxon>
    </lineage>
</organism>
<dbReference type="Pfam" id="PF00665">
    <property type="entry name" value="rve"/>
    <property type="match status" value="1"/>
</dbReference>
<comment type="caution">
    <text evidence="2">The sequence shown here is derived from an EMBL/GenBank/DDBJ whole genome shotgun (WGS) entry which is preliminary data.</text>
</comment>
<dbReference type="PANTHER" id="PTHR37984">
    <property type="entry name" value="PROTEIN CBG26694"/>
    <property type="match status" value="1"/>
</dbReference>